<keyword evidence="3" id="KW-1185">Reference proteome</keyword>
<dbReference type="SUPFAM" id="SSF140860">
    <property type="entry name" value="Pseudo ankyrin repeat-like"/>
    <property type="match status" value="2"/>
</dbReference>
<organism evidence="2 3">
    <name type="scientific">Pleodorina starrii</name>
    <dbReference type="NCBI Taxonomy" id="330485"/>
    <lineage>
        <taxon>Eukaryota</taxon>
        <taxon>Viridiplantae</taxon>
        <taxon>Chlorophyta</taxon>
        <taxon>core chlorophytes</taxon>
        <taxon>Chlorophyceae</taxon>
        <taxon>CS clade</taxon>
        <taxon>Chlamydomonadales</taxon>
        <taxon>Volvocaceae</taxon>
        <taxon>Pleodorina</taxon>
    </lineage>
</organism>
<dbReference type="GO" id="GO:0030149">
    <property type="term" value="P:sphingolipid catabolic process"/>
    <property type="evidence" value="ECO:0007669"/>
    <property type="project" value="TreeGrafter"/>
</dbReference>
<feature type="compositionally biased region" description="Gly residues" evidence="1">
    <location>
        <begin position="718"/>
        <end position="728"/>
    </location>
</feature>
<dbReference type="GO" id="GO:0005783">
    <property type="term" value="C:endoplasmic reticulum"/>
    <property type="evidence" value="ECO:0007669"/>
    <property type="project" value="TreeGrafter"/>
</dbReference>
<evidence type="ECO:0008006" key="4">
    <source>
        <dbReference type="Google" id="ProtNLM"/>
    </source>
</evidence>
<feature type="compositionally biased region" description="Basic and acidic residues" evidence="1">
    <location>
        <begin position="669"/>
        <end position="691"/>
    </location>
</feature>
<feature type="region of interest" description="Disordered" evidence="1">
    <location>
        <begin position="664"/>
        <end position="737"/>
    </location>
</feature>
<dbReference type="GO" id="GO:0004620">
    <property type="term" value="F:phospholipase activity"/>
    <property type="evidence" value="ECO:0007669"/>
    <property type="project" value="TreeGrafter"/>
</dbReference>
<comment type="caution">
    <text evidence="2">The sequence shown here is derived from an EMBL/GenBank/DDBJ whole genome shotgun (WGS) entry which is preliminary data.</text>
</comment>
<evidence type="ECO:0000313" key="3">
    <source>
        <dbReference type="Proteomes" id="UP001165080"/>
    </source>
</evidence>
<reference evidence="2 3" key="1">
    <citation type="journal article" date="2023" name="Commun. Biol.">
        <title>Reorganization of the ancestral sex-determining regions during the evolution of trioecy in Pleodorina starrii.</title>
        <authorList>
            <person name="Takahashi K."/>
            <person name="Suzuki S."/>
            <person name="Kawai-Toyooka H."/>
            <person name="Yamamoto K."/>
            <person name="Hamaji T."/>
            <person name="Ootsuki R."/>
            <person name="Yamaguchi H."/>
            <person name="Kawachi M."/>
            <person name="Higashiyama T."/>
            <person name="Nozaki H."/>
        </authorList>
    </citation>
    <scope>NUCLEOTIDE SEQUENCE [LARGE SCALE GENOMIC DNA]</scope>
    <source>
        <strain evidence="2 3">NIES-4479</strain>
    </source>
</reference>
<dbReference type="GO" id="GO:0046513">
    <property type="term" value="P:ceramide biosynthetic process"/>
    <property type="evidence" value="ECO:0007669"/>
    <property type="project" value="TreeGrafter"/>
</dbReference>
<dbReference type="Proteomes" id="UP001165080">
    <property type="component" value="Unassembled WGS sequence"/>
</dbReference>
<dbReference type="OrthoDB" id="60283at2759"/>
<evidence type="ECO:0000313" key="2">
    <source>
        <dbReference type="EMBL" id="GLC54441.1"/>
    </source>
</evidence>
<dbReference type="PANTHER" id="PTHR12393:SF6">
    <property type="entry name" value="SPHINGOMYELIN PHOSPHODIESTERASE 2"/>
    <property type="match status" value="1"/>
</dbReference>
<dbReference type="AlphaFoldDB" id="A0A9W6BN73"/>
<evidence type="ECO:0000256" key="1">
    <source>
        <dbReference type="SAM" id="MobiDB-lite"/>
    </source>
</evidence>
<name>A0A9W6BN73_9CHLO</name>
<protein>
    <recommendedName>
        <fullName evidence="4">Ankyrin repeat domain-containing protein</fullName>
    </recommendedName>
</protein>
<dbReference type="Gene3D" id="1.25.40.20">
    <property type="entry name" value="Ankyrin repeat-containing domain"/>
    <property type="match status" value="2"/>
</dbReference>
<dbReference type="PANTHER" id="PTHR12393">
    <property type="entry name" value="SPHINGOMYELIN PHOSPHODIESTERASE RELATED"/>
    <property type="match status" value="1"/>
</dbReference>
<dbReference type="InterPro" id="IPR036770">
    <property type="entry name" value="Ankyrin_rpt-contain_sf"/>
</dbReference>
<gene>
    <name evidence="2" type="primary">PLEST005066</name>
    <name evidence="2" type="ORF">PLESTB_000864000</name>
</gene>
<dbReference type="GO" id="GO:0016020">
    <property type="term" value="C:membrane"/>
    <property type="evidence" value="ECO:0007669"/>
    <property type="project" value="TreeGrafter"/>
</dbReference>
<sequence length="737" mass="79636">MEKIGACKLPRRAARRIVEEPWGVSRQPVAQQLETLLLKIRDEQKRVCADNCAGLENLGVALGELTANAVAAVQAVRESLRKRTSEHRGSRIATRGDLSAELLRRIASFVPPNEVVCSLRRVDKFTLAQLSNWKPVVRLSQAVPHGAFIERWGSPEAMWDMTLQQRRQLLALTAASGSLANLQVAFEAAGCTLVRDMEDLLLEAAATGGSHGVCQWLLDKGCSPRTKAVELAAKAGHLDLVRFLLRHDPSPSRFGYGLVADAFAAAAGAGQRAVCEGLLAHVAEQWVAFSTWSAARGGHVDLAQWLLQQLPREGVMVANYQNRLLADAAFGFDLPSLQRLCLSLRNDGHLVSISRAVAAAAIAGPSPDWRAKYEWLRGEGIEVADDSIHLDGWDSFLGREDCTERLELLQQLGKMDHDEGVIDFAVRTANLPLLQYATVQGVWGRLSARHAEQAAGSGNVAFLAGLLAMGCPIGPGAAEAAARRGHLRVLQWLAGPEAGRAGAAVLADACLVECAPESGSVELMQLLRERGCPWDERVFVIAAASGNTAFVEWLASAGCPKDGRAYVSAAQAGDQVMLHRLRQLGCPWDSSTFSQAVFNRGLLRPGLPGSGCSLATLRWLLAQGCPVDWPDAKERAAQRERERSIRETGMLKWVERQWRKAVSAAATAREGKGQREAPGKGGVEREGEGQKKRTREPAASQGEQMRQRAGARERGQGGEEGAGEGGGLRRVRSRVQG</sequence>
<proteinExistence type="predicted"/>
<accession>A0A9W6BN73</accession>
<dbReference type="EMBL" id="BRXU01000010">
    <property type="protein sequence ID" value="GLC54441.1"/>
    <property type="molecule type" value="Genomic_DNA"/>
</dbReference>
<dbReference type="GO" id="GO:0071944">
    <property type="term" value="C:cell periphery"/>
    <property type="evidence" value="ECO:0007669"/>
    <property type="project" value="TreeGrafter"/>
</dbReference>